<feature type="region of interest" description="Disordered" evidence="1">
    <location>
        <begin position="1"/>
        <end position="71"/>
    </location>
</feature>
<feature type="compositionally biased region" description="Polar residues" evidence="1">
    <location>
        <begin position="62"/>
        <end position="71"/>
    </location>
</feature>
<feature type="region of interest" description="Disordered" evidence="1">
    <location>
        <begin position="530"/>
        <end position="563"/>
    </location>
</feature>
<feature type="region of interest" description="Disordered" evidence="1">
    <location>
        <begin position="369"/>
        <end position="415"/>
    </location>
</feature>
<evidence type="ECO:0000256" key="1">
    <source>
        <dbReference type="SAM" id="MobiDB-lite"/>
    </source>
</evidence>
<feature type="compositionally biased region" description="Polar residues" evidence="1">
    <location>
        <begin position="374"/>
        <end position="383"/>
    </location>
</feature>
<name>A0A9W6WVN9_9STRA</name>
<proteinExistence type="predicted"/>
<feature type="compositionally biased region" description="Pro residues" evidence="1">
    <location>
        <begin position="679"/>
        <end position="695"/>
    </location>
</feature>
<dbReference type="OrthoDB" id="1716327at2759"/>
<dbReference type="AlphaFoldDB" id="A0A9W6WVN9"/>
<dbReference type="Pfam" id="PF14223">
    <property type="entry name" value="Retrotran_gag_2"/>
    <property type="match status" value="1"/>
</dbReference>
<keyword evidence="4" id="KW-1185">Reference proteome</keyword>
<gene>
    <name evidence="3" type="ORF">Pfra01_000195200</name>
</gene>
<comment type="caution">
    <text evidence="3">The sequence shown here is derived from an EMBL/GenBank/DDBJ whole genome shotgun (WGS) entry which is preliminary data.</text>
</comment>
<feature type="compositionally biased region" description="Basic residues" evidence="1">
    <location>
        <begin position="401"/>
        <end position="413"/>
    </location>
</feature>
<organism evidence="3 4">
    <name type="scientific">Phytophthora fragariaefolia</name>
    <dbReference type="NCBI Taxonomy" id="1490495"/>
    <lineage>
        <taxon>Eukaryota</taxon>
        <taxon>Sar</taxon>
        <taxon>Stramenopiles</taxon>
        <taxon>Oomycota</taxon>
        <taxon>Peronosporomycetes</taxon>
        <taxon>Peronosporales</taxon>
        <taxon>Peronosporaceae</taxon>
        <taxon>Phytophthora</taxon>
    </lineage>
</organism>
<evidence type="ECO:0000313" key="3">
    <source>
        <dbReference type="EMBL" id="GMF19258.1"/>
    </source>
</evidence>
<feature type="compositionally biased region" description="Basic and acidic residues" evidence="1">
    <location>
        <begin position="1"/>
        <end position="11"/>
    </location>
</feature>
<feature type="region of interest" description="Disordered" evidence="1">
    <location>
        <begin position="456"/>
        <end position="487"/>
    </location>
</feature>
<feature type="region of interest" description="Disordered" evidence="1">
    <location>
        <begin position="104"/>
        <end position="155"/>
    </location>
</feature>
<feature type="domain" description="Retrovirus-related Pol polyprotein from transposon TNT 1-94-like beta-barrel" evidence="2">
    <location>
        <begin position="747"/>
        <end position="827"/>
    </location>
</feature>
<feature type="compositionally biased region" description="Polar residues" evidence="1">
    <location>
        <begin position="111"/>
        <end position="129"/>
    </location>
</feature>
<feature type="compositionally biased region" description="Polar residues" evidence="1">
    <location>
        <begin position="13"/>
        <end position="25"/>
    </location>
</feature>
<feature type="region of interest" description="Disordered" evidence="1">
    <location>
        <begin position="578"/>
        <end position="730"/>
    </location>
</feature>
<dbReference type="Pfam" id="PF22936">
    <property type="entry name" value="Pol_BBD"/>
    <property type="match status" value="1"/>
</dbReference>
<feature type="region of interest" description="Disordered" evidence="1">
    <location>
        <begin position="839"/>
        <end position="859"/>
    </location>
</feature>
<accession>A0A9W6WVN9</accession>
<sequence length="885" mass="96384">MGPTLRSDRRLRSQVTYPTSPQVMSPTAAGLLTSPASGVDNTTRGILTDQDPAGLGLDENASVASDTTLSRSDAERLIRTLAGISGGRPLAEALFEGLRDLHSAPRPANTAEASPVTNQAPPSRSTNQRLPLPEGDDQRNLQPPPLGSMNAGSRYDDKELAGHTKALVSSPPIKLPKQHSKGDYKSWRSEVPLHFDTRMLGAITYGTERYDSTEGLSRAKYHEWFEARKNKAFSALALSLSVDLRTTFKIDDISDNMDAAAMLFERVKQHFEAGDGINSDYLLQELVTRRLMSGETVTAYVDDVAHKVTLLHQANGEFTEWQHASLLLSNCVEVYQGLAREHGDWINNHDRKSLTVAEAVQRLRAAEHQREQLRGQTGQQASQALRVAQVSAGQGQGQGASRKRSKAQRKRAKNVADKKLKTNCANCGGNGHCTGTRDRFAGLSLCGGQGNLDTSGAKPVYQDPPPSPIYSPTTPAESDDDDDHANVNVPSTLQQLQLQPTVPERQVQQVHQVEHATPAVQPAPLAMQPAVPGAAQSQWEGAARSLGPPPSCHANSAPQGLTPYERGKYEAQLQLQQSEFDRGRSPPRMFGRSRSPPRSFGRGGSPPSMHGRGCSPPRNFGRGGSPPRMYGRSRSSPRNFGRGGSPQRGRGRSRSPPPPWGRGSQPRAGPPMRDQPSDYGPPPQQRYDGPPPGRGPSPRRDDYHRRNLSPRRREQLPRRFDDRGPRQVNAVAQRQDIQATDANTIEWILGSGSQANVCGDLSLFTTLREDKTSKLDFANGTSEHANICGSVLLQILNEATGELEDRLLDDVMYLPSAKVNIISLGHHLEVRDDCKHLPHAGEEGDGRDGDGCGEAKHGQQEVNGAVASAIWPHGHEYRETVSEQA</sequence>
<evidence type="ECO:0000313" key="4">
    <source>
        <dbReference type="Proteomes" id="UP001165121"/>
    </source>
</evidence>
<feature type="compositionally biased region" description="Basic and acidic residues" evidence="1">
    <location>
        <begin position="698"/>
        <end position="725"/>
    </location>
</feature>
<protein>
    <submittedName>
        <fullName evidence="3">Unnamed protein product</fullName>
    </submittedName>
</protein>
<dbReference type="EMBL" id="BSXT01000150">
    <property type="protein sequence ID" value="GMF19258.1"/>
    <property type="molecule type" value="Genomic_DNA"/>
</dbReference>
<reference evidence="3" key="1">
    <citation type="submission" date="2023-04" db="EMBL/GenBank/DDBJ databases">
        <title>Phytophthora fragariaefolia NBRC 109709.</title>
        <authorList>
            <person name="Ichikawa N."/>
            <person name="Sato H."/>
            <person name="Tonouchi N."/>
        </authorList>
    </citation>
    <scope>NUCLEOTIDE SEQUENCE</scope>
    <source>
        <strain evidence="3">NBRC 109709</strain>
    </source>
</reference>
<dbReference type="Proteomes" id="UP001165121">
    <property type="component" value="Unassembled WGS sequence"/>
</dbReference>
<feature type="compositionally biased region" description="Polar residues" evidence="1">
    <location>
        <begin position="34"/>
        <end position="45"/>
    </location>
</feature>
<evidence type="ECO:0000259" key="2">
    <source>
        <dbReference type="Pfam" id="PF22936"/>
    </source>
</evidence>
<feature type="compositionally biased region" description="Low complexity" evidence="1">
    <location>
        <begin position="586"/>
        <end position="609"/>
    </location>
</feature>
<dbReference type="InterPro" id="IPR054722">
    <property type="entry name" value="PolX-like_BBD"/>
</dbReference>